<dbReference type="Pfam" id="PF08241">
    <property type="entry name" value="Methyltransf_11"/>
    <property type="match status" value="1"/>
</dbReference>
<dbReference type="GO" id="GO:0032259">
    <property type="term" value="P:methylation"/>
    <property type="evidence" value="ECO:0007669"/>
    <property type="project" value="UniProtKB-KW"/>
</dbReference>
<keyword evidence="3" id="KW-0489">Methyltransferase</keyword>
<evidence type="ECO:0000313" key="3">
    <source>
        <dbReference type="EMBL" id="GAB1315507.1"/>
    </source>
</evidence>
<evidence type="ECO:0000256" key="1">
    <source>
        <dbReference type="ARBA" id="ARBA00038158"/>
    </source>
</evidence>
<dbReference type="GeneID" id="98176460"/>
<dbReference type="Proteomes" id="UP001628179">
    <property type="component" value="Unassembled WGS sequence"/>
</dbReference>
<evidence type="ECO:0000259" key="2">
    <source>
        <dbReference type="Pfam" id="PF08241"/>
    </source>
</evidence>
<dbReference type="PANTHER" id="PTHR43591">
    <property type="entry name" value="METHYLTRANSFERASE"/>
    <property type="match status" value="1"/>
</dbReference>
<dbReference type="EMBL" id="BAAFSV010000003">
    <property type="protein sequence ID" value="GAB1315507.1"/>
    <property type="molecule type" value="Genomic_DNA"/>
</dbReference>
<dbReference type="SUPFAM" id="SSF53335">
    <property type="entry name" value="S-adenosyl-L-methionine-dependent methyltransferases"/>
    <property type="match status" value="1"/>
</dbReference>
<keyword evidence="3" id="KW-0808">Transferase</keyword>
<organism evidence="3 4">
    <name type="scientific">Madurella fahalii</name>
    <dbReference type="NCBI Taxonomy" id="1157608"/>
    <lineage>
        <taxon>Eukaryota</taxon>
        <taxon>Fungi</taxon>
        <taxon>Dikarya</taxon>
        <taxon>Ascomycota</taxon>
        <taxon>Pezizomycotina</taxon>
        <taxon>Sordariomycetes</taxon>
        <taxon>Sordariomycetidae</taxon>
        <taxon>Sordariales</taxon>
        <taxon>Sordariales incertae sedis</taxon>
        <taxon>Madurella</taxon>
    </lineage>
</organism>
<dbReference type="InterPro" id="IPR013216">
    <property type="entry name" value="Methyltransf_11"/>
</dbReference>
<comment type="similarity">
    <text evidence="1">Belongs to the methyltransferase superfamily. LaeA methyltransferase family.</text>
</comment>
<feature type="domain" description="Methyltransferase type 11" evidence="2">
    <location>
        <begin position="65"/>
        <end position="161"/>
    </location>
</feature>
<dbReference type="CDD" id="cd02440">
    <property type="entry name" value="AdoMet_MTases"/>
    <property type="match status" value="1"/>
</dbReference>
<dbReference type="PANTHER" id="PTHR43591:SF105">
    <property type="entry name" value="METHYLTRANSFERASE DOMAIN-CONTAINING PROTEIN-RELATED"/>
    <property type="match status" value="1"/>
</dbReference>
<dbReference type="InterPro" id="IPR029063">
    <property type="entry name" value="SAM-dependent_MTases_sf"/>
</dbReference>
<keyword evidence="4" id="KW-1185">Reference proteome</keyword>
<evidence type="ECO:0000313" key="4">
    <source>
        <dbReference type="Proteomes" id="UP001628179"/>
    </source>
</evidence>
<accession>A0ABQ0GCN5</accession>
<gene>
    <name evidence="3" type="ORF">MFIFM68171_05717</name>
</gene>
<sequence length="285" mass="30569">MATAPSTVAGNTDMIGIPSAKFFSSLAATYAKQTGNSTRDIFVSSLDAITSLHPITPSSRIHDNAAGPGTAASVLASTFPAASLPEIVITDSVPAMVSAARDAFASLSPAVTAQEMDSHALAFPDAHFTHSLLNFSVFAMADPPRCLREMHRTLRPGGVAAVLTWRRFAAGALVRAAQAMVRPDLPPMHIPHEEMMAEGVLSKLVVEAGFAEEGVQVLEKRVVVKGEDLEGLRGFLVGENMLLARKGWTEEEERRWPEVVEKVVRDEVEAEGGVLFEAWVVLARK</sequence>
<name>A0ABQ0GCN5_9PEZI</name>
<protein>
    <submittedName>
        <fullName evidence="3">S-adenosyl-L-methionine-dependent methyltransferase</fullName>
    </submittedName>
</protein>
<dbReference type="Gene3D" id="3.40.50.150">
    <property type="entry name" value="Vaccinia Virus protein VP39"/>
    <property type="match status" value="1"/>
</dbReference>
<dbReference type="GO" id="GO:0008168">
    <property type="term" value="F:methyltransferase activity"/>
    <property type="evidence" value="ECO:0007669"/>
    <property type="project" value="UniProtKB-KW"/>
</dbReference>
<proteinExistence type="inferred from homology"/>
<reference evidence="3 4" key="1">
    <citation type="submission" date="2024-09" db="EMBL/GenBank/DDBJ databases">
        <title>Itraconazole resistance in Madurella fahalii resulting from another homologue of gene encoding cytochrome P450 14-alpha sterol demethylase (CYP51).</title>
        <authorList>
            <person name="Yoshioka I."/>
            <person name="Fahal A.H."/>
            <person name="Kaneko S."/>
            <person name="Yaguchi T."/>
        </authorList>
    </citation>
    <scope>NUCLEOTIDE SEQUENCE [LARGE SCALE GENOMIC DNA]</scope>
    <source>
        <strain evidence="3 4">IFM 68171</strain>
    </source>
</reference>
<comment type="caution">
    <text evidence="3">The sequence shown here is derived from an EMBL/GenBank/DDBJ whole genome shotgun (WGS) entry which is preliminary data.</text>
</comment>
<dbReference type="RefSeq" id="XP_070917238.1">
    <property type="nucleotide sequence ID" value="XM_071061137.1"/>
</dbReference>